<evidence type="ECO:0000256" key="8">
    <source>
        <dbReference type="SAM" id="SignalP"/>
    </source>
</evidence>
<dbReference type="EnsemblPlants" id="OPUNC07G19880.1">
    <property type="protein sequence ID" value="OPUNC07G19880.1"/>
    <property type="gene ID" value="OPUNC07G19880"/>
</dbReference>
<evidence type="ECO:0000256" key="5">
    <source>
        <dbReference type="ARBA" id="ARBA00022801"/>
    </source>
</evidence>
<organism evidence="10">
    <name type="scientific">Oryza punctata</name>
    <name type="common">Red rice</name>
    <dbReference type="NCBI Taxonomy" id="4537"/>
    <lineage>
        <taxon>Eukaryota</taxon>
        <taxon>Viridiplantae</taxon>
        <taxon>Streptophyta</taxon>
        <taxon>Embryophyta</taxon>
        <taxon>Tracheophyta</taxon>
        <taxon>Spermatophyta</taxon>
        <taxon>Magnoliopsida</taxon>
        <taxon>Liliopsida</taxon>
        <taxon>Poales</taxon>
        <taxon>Poaceae</taxon>
        <taxon>BOP clade</taxon>
        <taxon>Oryzoideae</taxon>
        <taxon>Oryzeae</taxon>
        <taxon>Oryzinae</taxon>
        <taxon>Oryza</taxon>
    </lineage>
</organism>
<dbReference type="AlphaFoldDB" id="A0A0E0LN03"/>
<protein>
    <recommendedName>
        <fullName evidence="2">glycerophosphodiester phosphodiesterase</fullName>
        <ecNumber evidence="2">3.1.4.46</ecNumber>
    </recommendedName>
</protein>
<comment type="similarity">
    <text evidence="1">Belongs to the glycerophosphoryl diester phosphodiesterase family.</text>
</comment>
<dbReference type="Gramene" id="OPUNC07G19880.1">
    <property type="protein sequence ID" value="OPUNC07G19880.1"/>
    <property type="gene ID" value="OPUNC07G19880"/>
</dbReference>
<dbReference type="PANTHER" id="PTHR43620">
    <property type="entry name" value="GLYCEROPHOSPHORYL DIESTER PHOSPHODIESTERASE"/>
    <property type="match status" value="1"/>
</dbReference>
<evidence type="ECO:0000256" key="2">
    <source>
        <dbReference type="ARBA" id="ARBA00012247"/>
    </source>
</evidence>
<dbReference type="GO" id="GO:0006071">
    <property type="term" value="P:glycerol metabolic process"/>
    <property type="evidence" value="ECO:0007669"/>
    <property type="project" value="UniProtKB-KW"/>
</dbReference>
<dbReference type="STRING" id="4537.A0A0E0LN03"/>
<evidence type="ECO:0000313" key="10">
    <source>
        <dbReference type="EnsemblPlants" id="OPUNC07G19880.1"/>
    </source>
</evidence>
<evidence type="ECO:0000313" key="11">
    <source>
        <dbReference type="Proteomes" id="UP000026962"/>
    </source>
</evidence>
<feature type="domain" description="GP-PDE" evidence="9">
    <location>
        <begin position="43"/>
        <end position="364"/>
    </location>
</feature>
<keyword evidence="5" id="KW-0378">Hydrolase</keyword>
<name>A0A0E0LN03_ORYPU</name>
<evidence type="ECO:0000256" key="7">
    <source>
        <dbReference type="ARBA" id="ARBA00047512"/>
    </source>
</evidence>
<dbReference type="PROSITE" id="PS51704">
    <property type="entry name" value="GP_PDE"/>
    <property type="match status" value="1"/>
</dbReference>
<dbReference type="eggNOG" id="KOG2258">
    <property type="taxonomic scope" value="Eukaryota"/>
</dbReference>
<dbReference type="EC" id="3.1.4.46" evidence="2"/>
<sequence length="373" mass="41554">MLVLVLCAASGGCGGVAAARPLVGGGGGGAAGTAKAPLQTSRPFNIAHRGSNGELPEETAAAYMRAIDEGADFIETDVTATKDGHLVCFHDTTLDATTDIADHPEFAARRRTLDVQWTNVTGFFITDFTLAELKTLRSKQRYAFRDKSYNGGESSRIITFDEFIDIAEGAARVVGIYPEIKNPVFVNKQVRWRDGKKFEDKFVATLKRRGYGGRYMSPAWTSRPVFIQSFAPTSLVYVADLIDSPKVFLIDDVTVRTEDTSQSYDEITSDEHLDYMREYVVGVGPWKDTVVPPTRDNKLAAPTDLVARAHARGLQVHPYTYRNENQFLHFNFRQDPYAEYDYWLNDVGVDGLFTDFPASLRRYQEWTAAGRKG</sequence>
<reference evidence="10" key="1">
    <citation type="submission" date="2015-04" db="UniProtKB">
        <authorList>
            <consortium name="EnsemblPlants"/>
        </authorList>
    </citation>
    <scope>IDENTIFICATION</scope>
</reference>
<dbReference type="Pfam" id="PF03009">
    <property type="entry name" value="GDPD"/>
    <property type="match status" value="1"/>
</dbReference>
<dbReference type="InterPro" id="IPR030395">
    <property type="entry name" value="GP_PDE_dom"/>
</dbReference>
<feature type="signal peptide" evidence="8">
    <location>
        <begin position="1"/>
        <end position="18"/>
    </location>
</feature>
<dbReference type="PANTHER" id="PTHR43620:SF4">
    <property type="entry name" value="GLYCEROPHOSPHODIESTER PHOSPHODIESTERASE"/>
    <property type="match status" value="1"/>
</dbReference>
<dbReference type="CDD" id="cd08602">
    <property type="entry name" value="GDPD_ScGlpQ1_like"/>
    <property type="match status" value="1"/>
</dbReference>
<dbReference type="InterPro" id="IPR017946">
    <property type="entry name" value="PLC-like_Pdiesterase_TIM-brl"/>
</dbReference>
<dbReference type="Gene3D" id="3.20.20.190">
    <property type="entry name" value="Phosphatidylinositol (PI) phosphodiesterase"/>
    <property type="match status" value="1"/>
</dbReference>
<comment type="catalytic activity">
    <reaction evidence="7">
        <text>a sn-glycero-3-phosphodiester + H2O = an alcohol + sn-glycerol 3-phosphate + H(+)</text>
        <dbReference type="Rhea" id="RHEA:12969"/>
        <dbReference type="ChEBI" id="CHEBI:15377"/>
        <dbReference type="ChEBI" id="CHEBI:15378"/>
        <dbReference type="ChEBI" id="CHEBI:30879"/>
        <dbReference type="ChEBI" id="CHEBI:57597"/>
        <dbReference type="ChEBI" id="CHEBI:83408"/>
        <dbReference type="EC" id="3.1.4.46"/>
    </reaction>
</comment>
<reference evidence="10" key="2">
    <citation type="submission" date="2018-05" db="EMBL/GenBank/DDBJ databases">
        <title>OpunRS2 (Oryza punctata Reference Sequence Version 2).</title>
        <authorList>
            <person name="Zhang J."/>
            <person name="Kudrna D."/>
            <person name="Lee S."/>
            <person name="Talag J."/>
            <person name="Welchert J."/>
            <person name="Wing R.A."/>
        </authorList>
    </citation>
    <scope>NUCLEOTIDE SEQUENCE [LARGE SCALE GENOMIC DNA]</scope>
</reference>
<keyword evidence="4" id="KW-0319">Glycerol metabolism</keyword>
<feature type="chain" id="PRO_5002366757" description="glycerophosphodiester phosphodiesterase" evidence="8">
    <location>
        <begin position="19"/>
        <end position="373"/>
    </location>
</feature>
<keyword evidence="3 8" id="KW-0732">Signal</keyword>
<dbReference type="GO" id="GO:0008889">
    <property type="term" value="F:glycerophosphodiester phosphodiesterase activity"/>
    <property type="evidence" value="ECO:0007669"/>
    <property type="project" value="UniProtKB-EC"/>
</dbReference>
<evidence type="ECO:0000256" key="1">
    <source>
        <dbReference type="ARBA" id="ARBA00007277"/>
    </source>
</evidence>
<accession>A0A0E0LN03</accession>
<evidence type="ECO:0000256" key="3">
    <source>
        <dbReference type="ARBA" id="ARBA00022729"/>
    </source>
</evidence>
<keyword evidence="6" id="KW-0325">Glycoprotein</keyword>
<dbReference type="HOGENOM" id="CLU_030226_4_1_1"/>
<evidence type="ECO:0000256" key="6">
    <source>
        <dbReference type="ARBA" id="ARBA00023180"/>
    </source>
</evidence>
<evidence type="ECO:0000256" key="4">
    <source>
        <dbReference type="ARBA" id="ARBA00022798"/>
    </source>
</evidence>
<dbReference type="OMA" id="RRYQEWT"/>
<keyword evidence="11" id="KW-1185">Reference proteome</keyword>
<dbReference type="Proteomes" id="UP000026962">
    <property type="component" value="Chromosome 7"/>
</dbReference>
<dbReference type="SUPFAM" id="SSF51695">
    <property type="entry name" value="PLC-like phosphodiesterases"/>
    <property type="match status" value="1"/>
</dbReference>
<proteinExistence type="inferred from homology"/>
<evidence type="ECO:0000259" key="9">
    <source>
        <dbReference type="PROSITE" id="PS51704"/>
    </source>
</evidence>
<dbReference type="GO" id="GO:0006629">
    <property type="term" value="P:lipid metabolic process"/>
    <property type="evidence" value="ECO:0007669"/>
    <property type="project" value="InterPro"/>
</dbReference>
<dbReference type="FunFam" id="3.20.20.190:FF:000023">
    <property type="entry name" value="Glycerophosphodiester phosphodiesterase GDPD5"/>
    <property type="match status" value="1"/>
</dbReference>